<gene>
    <name evidence="2" type="ORF">JCM21738_5241</name>
</gene>
<evidence type="ECO:0000313" key="3">
    <source>
        <dbReference type="Proteomes" id="UP000018949"/>
    </source>
</evidence>
<comment type="caution">
    <text evidence="2">The sequence shown here is derived from an EMBL/GenBank/DDBJ whole genome shotgun (WGS) entry which is preliminary data.</text>
</comment>
<dbReference type="EMBL" id="BAUW01000133">
    <property type="protein sequence ID" value="GAE48157.1"/>
    <property type="molecule type" value="Genomic_DNA"/>
</dbReference>
<protein>
    <recommendedName>
        <fullName evidence="1">Helix-turn-helix domain-containing protein</fullName>
    </recommendedName>
</protein>
<organism evidence="2 3">
    <name type="scientific">Mesobacillus boroniphilus JCM 21738</name>
    <dbReference type="NCBI Taxonomy" id="1294265"/>
    <lineage>
        <taxon>Bacteria</taxon>
        <taxon>Bacillati</taxon>
        <taxon>Bacillota</taxon>
        <taxon>Bacilli</taxon>
        <taxon>Bacillales</taxon>
        <taxon>Bacillaceae</taxon>
        <taxon>Mesobacillus</taxon>
    </lineage>
</organism>
<dbReference type="Proteomes" id="UP000018949">
    <property type="component" value="Unassembled WGS sequence"/>
</dbReference>
<proteinExistence type="predicted"/>
<sequence>MNTKQLPDVIEVKDIQLFLGIGRSQAYQLVKSKSFHAVTVGKRILVSKKSFLEWFEGSQPVTINNPIEN</sequence>
<keyword evidence="3" id="KW-1185">Reference proteome</keyword>
<dbReference type="InterPro" id="IPR041657">
    <property type="entry name" value="HTH_17"/>
</dbReference>
<feature type="domain" description="Helix-turn-helix" evidence="1">
    <location>
        <begin position="12"/>
        <end position="57"/>
    </location>
</feature>
<evidence type="ECO:0000313" key="2">
    <source>
        <dbReference type="EMBL" id="GAE48157.1"/>
    </source>
</evidence>
<name>W4RVK7_9BACI</name>
<dbReference type="Pfam" id="PF12728">
    <property type="entry name" value="HTH_17"/>
    <property type="match status" value="1"/>
</dbReference>
<accession>W4RVK7</accession>
<dbReference type="AlphaFoldDB" id="W4RVK7"/>
<dbReference type="RefSeq" id="WP_023614671.1">
    <property type="nucleotide sequence ID" value="NZ_BAUW01000133.1"/>
</dbReference>
<evidence type="ECO:0000259" key="1">
    <source>
        <dbReference type="Pfam" id="PF12728"/>
    </source>
</evidence>
<reference evidence="2 3" key="1">
    <citation type="submission" date="2013-12" db="EMBL/GenBank/DDBJ databases">
        <title>NBRP : Genome information of microbial organism related human and environment.</title>
        <authorList>
            <person name="Hattori M."/>
            <person name="Oshima K."/>
            <person name="Inaba H."/>
            <person name="Suda W."/>
            <person name="Sakamoto M."/>
            <person name="Iino T."/>
            <person name="Kitahara M."/>
            <person name="Oshida Y."/>
            <person name="Iida T."/>
            <person name="Kudo T."/>
            <person name="Itoh T."/>
            <person name="Ahmed I."/>
            <person name="Ohkuma M."/>
        </authorList>
    </citation>
    <scope>NUCLEOTIDE SEQUENCE [LARGE SCALE GENOMIC DNA]</scope>
    <source>
        <strain evidence="2 3">JCM 21738</strain>
    </source>
</reference>